<evidence type="ECO:0000313" key="2">
    <source>
        <dbReference type="EMBL" id="PKQ28702.1"/>
    </source>
</evidence>
<protein>
    <submittedName>
        <fullName evidence="2">Uncharacterized protein</fullName>
    </submittedName>
</protein>
<evidence type="ECO:0000256" key="1">
    <source>
        <dbReference type="SAM" id="Phobius"/>
    </source>
</evidence>
<feature type="transmembrane region" description="Helical" evidence="1">
    <location>
        <begin position="205"/>
        <end position="224"/>
    </location>
</feature>
<sequence>MKRCPEHLDEETMVSCMDCGRDFCRVCNPMLGAGQWCPICYDRSLKDLTAKETGDEKRKKRGRLRISLRNAAVFTKKHFPISFSQKISWEGEPPLVKAWPGFLVAAIGGGGLWMAAVLLTRRRLAIFSICVALLVACAVVRSLGVKYGVATAVLASATVMLALVAGELIVQLLYRLEVIRKLDLVRAWANTPNSRIYAIYYKKLLLARMLPAVVIAFIVGWWPLKRKLGWKGFST</sequence>
<reference evidence="2 3" key="1">
    <citation type="journal article" date="2017" name="ISME J.">
        <title>Potential for microbial H2 and metal transformations associated with novel bacteria and archaea in deep terrestrial subsurface sediments.</title>
        <authorList>
            <person name="Hernsdorf A.W."/>
            <person name="Amano Y."/>
            <person name="Miyakawa K."/>
            <person name="Ise K."/>
            <person name="Suzuki Y."/>
            <person name="Anantharaman K."/>
            <person name="Probst A."/>
            <person name="Burstein D."/>
            <person name="Thomas B.C."/>
            <person name="Banfield J.F."/>
        </authorList>
    </citation>
    <scope>NUCLEOTIDE SEQUENCE [LARGE SCALE GENOMIC DNA]</scope>
    <source>
        <strain evidence="2">HGW-Actinobacteria-3</strain>
    </source>
</reference>
<feature type="transmembrane region" description="Helical" evidence="1">
    <location>
        <begin position="98"/>
        <end position="119"/>
    </location>
</feature>
<evidence type="ECO:0000313" key="3">
    <source>
        <dbReference type="Proteomes" id="UP000233654"/>
    </source>
</evidence>
<feature type="transmembrane region" description="Helical" evidence="1">
    <location>
        <begin position="149"/>
        <end position="174"/>
    </location>
</feature>
<dbReference type="EMBL" id="PHEX01000007">
    <property type="protein sequence ID" value="PKQ28702.1"/>
    <property type="molecule type" value="Genomic_DNA"/>
</dbReference>
<proteinExistence type="predicted"/>
<organism evidence="2 3">
    <name type="scientific">Candidatus Anoxymicrobium japonicum</name>
    <dbReference type="NCBI Taxonomy" id="2013648"/>
    <lineage>
        <taxon>Bacteria</taxon>
        <taxon>Bacillati</taxon>
        <taxon>Actinomycetota</taxon>
        <taxon>Candidatus Geothermincolia</taxon>
        <taxon>Candidatus Geothermincolales</taxon>
        <taxon>Candidatus Anoxymicrobiaceae</taxon>
        <taxon>Candidatus Anoxymicrobium</taxon>
    </lineage>
</organism>
<name>A0A2N3G7V1_9ACTN</name>
<feature type="transmembrane region" description="Helical" evidence="1">
    <location>
        <begin position="124"/>
        <end position="143"/>
    </location>
</feature>
<dbReference type="AlphaFoldDB" id="A0A2N3G7V1"/>
<dbReference type="Proteomes" id="UP000233654">
    <property type="component" value="Unassembled WGS sequence"/>
</dbReference>
<keyword evidence="1" id="KW-0812">Transmembrane</keyword>
<comment type="caution">
    <text evidence="2">The sequence shown here is derived from an EMBL/GenBank/DDBJ whole genome shotgun (WGS) entry which is preliminary data.</text>
</comment>
<gene>
    <name evidence="2" type="ORF">CVT63_01240</name>
</gene>
<keyword evidence="1" id="KW-0472">Membrane</keyword>
<accession>A0A2N3G7V1</accession>
<keyword evidence="1" id="KW-1133">Transmembrane helix</keyword>